<proteinExistence type="predicted"/>
<dbReference type="Proteomes" id="UP001338137">
    <property type="component" value="Unassembled WGS sequence"/>
</dbReference>
<feature type="chain" id="PRO_5047338066" evidence="1">
    <location>
        <begin position="27"/>
        <end position="233"/>
    </location>
</feature>
<dbReference type="RefSeq" id="WP_326071421.1">
    <property type="nucleotide sequence ID" value="NZ_JARLKY010000016.1"/>
</dbReference>
<evidence type="ECO:0000256" key="1">
    <source>
        <dbReference type="SAM" id="SignalP"/>
    </source>
</evidence>
<evidence type="ECO:0000313" key="2">
    <source>
        <dbReference type="EMBL" id="MEC0227071.1"/>
    </source>
</evidence>
<evidence type="ECO:0000313" key="3">
    <source>
        <dbReference type="Proteomes" id="UP001338137"/>
    </source>
</evidence>
<dbReference type="Pfam" id="PF13027">
    <property type="entry name" value="DUF3888"/>
    <property type="match status" value="1"/>
</dbReference>
<dbReference type="EMBL" id="JARLKY010000016">
    <property type="protein sequence ID" value="MEC0227071.1"/>
    <property type="molecule type" value="Genomic_DNA"/>
</dbReference>
<reference evidence="2 3" key="1">
    <citation type="submission" date="2023-03" db="EMBL/GenBank/DDBJ databases">
        <title>Bacillus Genome Sequencing.</title>
        <authorList>
            <person name="Dunlap C."/>
        </authorList>
    </citation>
    <scope>NUCLEOTIDE SEQUENCE [LARGE SCALE GENOMIC DNA]</scope>
    <source>
        <strain evidence="2 3">BD-533</strain>
    </source>
</reference>
<dbReference type="InterPro" id="IPR024984">
    <property type="entry name" value="DUF3888"/>
</dbReference>
<comment type="caution">
    <text evidence="2">The sequence shown here is derived from an EMBL/GenBank/DDBJ whole genome shotgun (WGS) entry which is preliminary data.</text>
</comment>
<protein>
    <submittedName>
        <fullName evidence="2">DUF3888 domain-containing protein</fullName>
    </submittedName>
</protein>
<keyword evidence="3" id="KW-1185">Reference proteome</keyword>
<feature type="signal peptide" evidence="1">
    <location>
        <begin position="1"/>
        <end position="26"/>
    </location>
</feature>
<accession>A0ABU6FZA9</accession>
<keyword evidence="1" id="KW-0732">Signal</keyword>
<gene>
    <name evidence="2" type="ORF">P4I72_08045</name>
</gene>
<name>A0ABU6FZA9_9BACL</name>
<organism evidence="2 3">
    <name type="scientific">Paenibacillus alba</name>
    <dbReference type="NCBI Taxonomy" id="1197127"/>
    <lineage>
        <taxon>Bacteria</taxon>
        <taxon>Bacillati</taxon>
        <taxon>Bacillota</taxon>
        <taxon>Bacilli</taxon>
        <taxon>Bacillales</taxon>
        <taxon>Paenibacillaceae</taxon>
        <taxon>Paenibacillus</taxon>
    </lineage>
</organism>
<sequence>MDELKKHFIAGVLCGAFLMATTSVFASSVIEATNFPSKVTFFLANGLSKEVQLQEGEEVINYNNKAYVPLRLFAESSGALVKYTQASPETDNKHKIDVHYVAEKALSEQTSNAAGNKPLEDSRELQLQDMLVISLLPHIQEKLAEVYADVITVPPVIHPGYVNVKSLERVAALRGFDFLITIDAQPIVGPHIPVGEDELTYRISPAGVELKNFEHLRGPNKDDFLPNYQNLLK</sequence>